<dbReference type="PANTHER" id="PTHR11138:SF5">
    <property type="entry name" value="METHIONYL-TRNA FORMYLTRANSFERASE, MITOCHONDRIAL"/>
    <property type="match status" value="1"/>
</dbReference>
<evidence type="ECO:0000313" key="3">
    <source>
        <dbReference type="EMBL" id="XCC58198.1"/>
    </source>
</evidence>
<sequence>MNQVNQHAVVFAYHDVGVYCLQALLDAGMHIDLVITHEDDPNENIWFGSVAKLCQENHIPYEIVERDQLLKLLPRLIALSPDYIFSFYYRFMIPVELLKVPKLAALNMHGSLLPKYRGRAPVNWAVLHGEVETGATLHVMEAKPDAGDIVDQIAVSIEIHETAHDVFNKVSNAAKRVIERVLPKLMKGEIPRSPNDLSRGNYYGGRKPEDGRIDWSQPAITIYNLIRAVAPPYPGAFTEFQGRVWILSKSSLPLIIETDLSPQVAQILKKSTPGLHLVDNRYFGLCGDGKVLELLSVEVQ</sequence>
<dbReference type="NCBIfam" id="NF005414">
    <property type="entry name" value="PRK06988.1"/>
    <property type="match status" value="1"/>
</dbReference>
<dbReference type="InterPro" id="IPR036477">
    <property type="entry name" value="Formyl_transf_N_sf"/>
</dbReference>
<accession>A0AAU8A3E1</accession>
<protein>
    <submittedName>
        <fullName evidence="3">Formyltransferase</fullName>
    </submittedName>
</protein>
<dbReference type="Gene3D" id="3.40.50.12230">
    <property type="match status" value="1"/>
</dbReference>
<name>A0AAU8A3E1_9BURK</name>
<dbReference type="SUPFAM" id="SSF53328">
    <property type="entry name" value="Formyltransferase"/>
    <property type="match status" value="1"/>
</dbReference>
<dbReference type="Pfam" id="PF00551">
    <property type="entry name" value="Formyl_trans_N"/>
    <property type="match status" value="1"/>
</dbReference>
<dbReference type="Pfam" id="PF02911">
    <property type="entry name" value="Formyl_trans_C"/>
    <property type="match status" value="1"/>
</dbReference>
<organism evidence="3">
    <name type="scientific">Polynucleobacter sp. UK-FUSCHL-C3</name>
    <dbReference type="NCBI Taxonomy" id="2955208"/>
    <lineage>
        <taxon>Bacteria</taxon>
        <taxon>Pseudomonadati</taxon>
        <taxon>Pseudomonadota</taxon>
        <taxon>Betaproteobacteria</taxon>
        <taxon>Burkholderiales</taxon>
        <taxon>Burkholderiaceae</taxon>
        <taxon>Polynucleobacter</taxon>
    </lineage>
</organism>
<dbReference type="InterPro" id="IPR005793">
    <property type="entry name" value="Formyl_trans_C"/>
</dbReference>
<evidence type="ECO:0000259" key="1">
    <source>
        <dbReference type="Pfam" id="PF00551"/>
    </source>
</evidence>
<dbReference type="InterPro" id="IPR011034">
    <property type="entry name" value="Formyl_transferase-like_C_sf"/>
</dbReference>
<reference evidence="3" key="1">
    <citation type="submission" date="2022-06" db="EMBL/GenBank/DDBJ databases">
        <title>New Polynucleobacter species.</title>
        <authorList>
            <person name="Hahn M.W."/>
        </authorList>
    </citation>
    <scope>NUCLEOTIDE SEQUENCE</scope>
    <source>
        <strain evidence="3">UK-FUSCHL-C3</strain>
    </source>
</reference>
<dbReference type="EMBL" id="CP099959">
    <property type="protein sequence ID" value="XCC58198.1"/>
    <property type="molecule type" value="Genomic_DNA"/>
</dbReference>
<dbReference type="SUPFAM" id="SSF50486">
    <property type="entry name" value="FMT C-terminal domain-like"/>
    <property type="match status" value="1"/>
</dbReference>
<feature type="domain" description="Formyl transferase N-terminal" evidence="1">
    <location>
        <begin position="30"/>
        <end position="182"/>
    </location>
</feature>
<dbReference type="PANTHER" id="PTHR11138">
    <property type="entry name" value="METHIONYL-TRNA FORMYLTRANSFERASE"/>
    <property type="match status" value="1"/>
</dbReference>
<gene>
    <name evidence="3" type="ORF">NKE59_02600</name>
</gene>
<evidence type="ECO:0000259" key="2">
    <source>
        <dbReference type="Pfam" id="PF02911"/>
    </source>
</evidence>
<proteinExistence type="predicted"/>
<dbReference type="RefSeq" id="WP_353439370.1">
    <property type="nucleotide sequence ID" value="NZ_CP099959.1"/>
</dbReference>
<dbReference type="InterPro" id="IPR002376">
    <property type="entry name" value="Formyl_transf_N"/>
</dbReference>
<feature type="domain" description="Formyl transferase C-terminal" evidence="2">
    <location>
        <begin position="207"/>
        <end position="252"/>
    </location>
</feature>
<dbReference type="GO" id="GO:0005829">
    <property type="term" value="C:cytosol"/>
    <property type="evidence" value="ECO:0007669"/>
    <property type="project" value="TreeGrafter"/>
</dbReference>
<dbReference type="AlphaFoldDB" id="A0AAU8A3E1"/>
<dbReference type="GO" id="GO:0004479">
    <property type="term" value="F:methionyl-tRNA formyltransferase activity"/>
    <property type="evidence" value="ECO:0007669"/>
    <property type="project" value="TreeGrafter"/>
</dbReference>